<keyword evidence="2" id="KW-1185">Reference proteome</keyword>
<evidence type="ECO:0000313" key="1">
    <source>
        <dbReference type="EMBL" id="KAJ1170171.1"/>
    </source>
</evidence>
<comment type="caution">
    <text evidence="1">The sequence shown here is derived from an EMBL/GenBank/DDBJ whole genome shotgun (WGS) entry which is preliminary data.</text>
</comment>
<protein>
    <submittedName>
        <fullName evidence="1">Uncharacterized protein</fullName>
    </submittedName>
</protein>
<name>A0AAV7T258_PLEWA</name>
<evidence type="ECO:0000313" key="2">
    <source>
        <dbReference type="Proteomes" id="UP001066276"/>
    </source>
</evidence>
<dbReference type="AlphaFoldDB" id="A0AAV7T258"/>
<reference evidence="1" key="1">
    <citation type="journal article" date="2022" name="bioRxiv">
        <title>Sequencing and chromosome-scale assembly of the giantPleurodeles waltlgenome.</title>
        <authorList>
            <person name="Brown T."/>
            <person name="Elewa A."/>
            <person name="Iarovenko S."/>
            <person name="Subramanian E."/>
            <person name="Araus A.J."/>
            <person name="Petzold A."/>
            <person name="Susuki M."/>
            <person name="Suzuki K.-i.T."/>
            <person name="Hayashi T."/>
            <person name="Toyoda A."/>
            <person name="Oliveira C."/>
            <person name="Osipova E."/>
            <person name="Leigh N.D."/>
            <person name="Simon A."/>
            <person name="Yun M.H."/>
        </authorList>
    </citation>
    <scope>NUCLEOTIDE SEQUENCE</scope>
    <source>
        <strain evidence="1">20211129_DDA</strain>
        <tissue evidence="1">Liver</tissue>
    </source>
</reference>
<accession>A0AAV7T258</accession>
<sequence>MSDSYRSVRSSGCVECQLNVVRFSSSASSTDKGKNLTGELFYSLKLERFPVRAAMGRHCWAPLFKLRLLKRTPSAGAGREMTDRLPMQCTCIAPGRSKGGSRQIPNHKRLEKF</sequence>
<proteinExistence type="predicted"/>
<dbReference type="Proteomes" id="UP001066276">
    <property type="component" value="Chromosome 4_1"/>
</dbReference>
<organism evidence="1 2">
    <name type="scientific">Pleurodeles waltl</name>
    <name type="common">Iberian ribbed newt</name>
    <dbReference type="NCBI Taxonomy" id="8319"/>
    <lineage>
        <taxon>Eukaryota</taxon>
        <taxon>Metazoa</taxon>
        <taxon>Chordata</taxon>
        <taxon>Craniata</taxon>
        <taxon>Vertebrata</taxon>
        <taxon>Euteleostomi</taxon>
        <taxon>Amphibia</taxon>
        <taxon>Batrachia</taxon>
        <taxon>Caudata</taxon>
        <taxon>Salamandroidea</taxon>
        <taxon>Salamandridae</taxon>
        <taxon>Pleurodelinae</taxon>
        <taxon>Pleurodeles</taxon>
    </lineage>
</organism>
<dbReference type="EMBL" id="JANPWB010000007">
    <property type="protein sequence ID" value="KAJ1170171.1"/>
    <property type="molecule type" value="Genomic_DNA"/>
</dbReference>
<gene>
    <name evidence="1" type="ORF">NDU88_002052</name>
</gene>